<feature type="domain" description="SET" evidence="2">
    <location>
        <begin position="232"/>
        <end position="421"/>
    </location>
</feature>
<dbReference type="PROSITE" id="PS50280">
    <property type="entry name" value="SET"/>
    <property type="match status" value="1"/>
</dbReference>
<accession>A0A9W6BTB6</accession>
<comment type="caution">
    <text evidence="3">The sequence shown here is derived from an EMBL/GenBank/DDBJ whole genome shotgun (WGS) entry which is preliminary data.</text>
</comment>
<name>A0A9W6BTB6_9CHLO</name>
<evidence type="ECO:0000256" key="1">
    <source>
        <dbReference type="SAM" id="MobiDB-lite"/>
    </source>
</evidence>
<keyword evidence="4" id="KW-1185">Reference proteome</keyword>
<dbReference type="SMART" id="SM00317">
    <property type="entry name" value="SET"/>
    <property type="match status" value="1"/>
</dbReference>
<dbReference type="InterPro" id="IPR001214">
    <property type="entry name" value="SET_dom"/>
</dbReference>
<dbReference type="Pfam" id="PF00856">
    <property type="entry name" value="SET"/>
    <property type="match status" value="1"/>
</dbReference>
<evidence type="ECO:0000313" key="3">
    <source>
        <dbReference type="EMBL" id="GLC57773.1"/>
    </source>
</evidence>
<reference evidence="3 4" key="1">
    <citation type="journal article" date="2023" name="Commun. Biol.">
        <title>Reorganization of the ancestral sex-determining regions during the evolution of trioecy in Pleodorina starrii.</title>
        <authorList>
            <person name="Takahashi K."/>
            <person name="Suzuki S."/>
            <person name="Kawai-Toyooka H."/>
            <person name="Yamamoto K."/>
            <person name="Hamaji T."/>
            <person name="Ootsuki R."/>
            <person name="Yamaguchi H."/>
            <person name="Kawachi M."/>
            <person name="Higashiyama T."/>
            <person name="Nozaki H."/>
        </authorList>
    </citation>
    <scope>NUCLEOTIDE SEQUENCE [LARGE SCALE GENOMIC DNA]</scope>
    <source>
        <strain evidence="3 4">NIES-4479</strain>
    </source>
</reference>
<sequence>MERFKVEPGADPTGGVGSTAAARASELRQLPPTSRQQQQQGQQGQQQQGQQGQQGQQHQGQQQQGPHLLPNAPVEVPAAATIRHLHGCVPRGQQFQPSQQQQPIELQVAGVKFPHGLGIRKRMEEWLAKQEQPLRNLMPACDQLSIPLIVEDGGAGLAASANSAVGSGGAGPSSSGVGSAALPAHHQPPWVSAFRDHHLNPLLIRLNLSAKLGLTEQTRWGVPLPSEPVEPVGVEVRQDSRGRGWGLFATQAMKANTVICVMGGLAMAQQPDGVAFIKRGFGSLSKAVQQQLQERVSGGSVPPGMVGQVCWSFLAGSFRMAFPAGHEHGRAGCYPGLVPLELQMLGHGGLAAYINDPRVGAGCCRGAAAGEQGQQQQLGDDDVVDTANCLVVPVMVRGVPLPVLVALRNIAAGEQLFREYGNDWWSSQKEWLEALGHYDISPDTVLHGRR</sequence>
<organism evidence="3 4">
    <name type="scientific">Pleodorina starrii</name>
    <dbReference type="NCBI Taxonomy" id="330485"/>
    <lineage>
        <taxon>Eukaryota</taxon>
        <taxon>Viridiplantae</taxon>
        <taxon>Chlorophyta</taxon>
        <taxon>core chlorophytes</taxon>
        <taxon>Chlorophyceae</taxon>
        <taxon>CS clade</taxon>
        <taxon>Chlamydomonadales</taxon>
        <taxon>Volvocaceae</taxon>
        <taxon>Pleodorina</taxon>
    </lineage>
</organism>
<dbReference type="Gene3D" id="2.170.270.10">
    <property type="entry name" value="SET domain"/>
    <property type="match status" value="1"/>
</dbReference>
<dbReference type="SUPFAM" id="SSF82199">
    <property type="entry name" value="SET domain"/>
    <property type="match status" value="1"/>
</dbReference>
<evidence type="ECO:0000313" key="4">
    <source>
        <dbReference type="Proteomes" id="UP001165080"/>
    </source>
</evidence>
<feature type="region of interest" description="Disordered" evidence="1">
    <location>
        <begin position="162"/>
        <end position="182"/>
    </location>
</feature>
<dbReference type="InterPro" id="IPR046341">
    <property type="entry name" value="SET_dom_sf"/>
</dbReference>
<dbReference type="AlphaFoldDB" id="A0A9W6BTB6"/>
<evidence type="ECO:0000259" key="2">
    <source>
        <dbReference type="PROSITE" id="PS50280"/>
    </source>
</evidence>
<feature type="compositionally biased region" description="Low complexity" evidence="1">
    <location>
        <begin position="172"/>
        <end position="182"/>
    </location>
</feature>
<protein>
    <recommendedName>
        <fullName evidence="2">SET domain-containing protein</fullName>
    </recommendedName>
</protein>
<proteinExistence type="predicted"/>
<dbReference type="Proteomes" id="UP001165080">
    <property type="component" value="Unassembled WGS sequence"/>
</dbReference>
<dbReference type="EMBL" id="BRXU01000020">
    <property type="protein sequence ID" value="GLC57773.1"/>
    <property type="molecule type" value="Genomic_DNA"/>
</dbReference>
<gene>
    <name evidence="3" type="primary">PLEST009111</name>
    <name evidence="3" type="ORF">PLESTB_001265200</name>
</gene>
<feature type="compositionally biased region" description="Low complexity" evidence="1">
    <location>
        <begin position="36"/>
        <end position="65"/>
    </location>
</feature>
<feature type="region of interest" description="Disordered" evidence="1">
    <location>
        <begin position="1"/>
        <end position="71"/>
    </location>
</feature>